<name>A0A164H1G3_9NOCA</name>
<reference evidence="2 3" key="1">
    <citation type="submission" date="2016-04" db="EMBL/GenBank/DDBJ databases">
        <authorList>
            <person name="Evans L.H."/>
            <person name="Alamgir A."/>
            <person name="Owens N."/>
            <person name="Weber N.D."/>
            <person name="Virtaneva K."/>
            <person name="Barbian K."/>
            <person name="Babar A."/>
            <person name="Rosenke K."/>
        </authorList>
    </citation>
    <scope>NUCLEOTIDE SEQUENCE [LARGE SCALE GENOMIC DNA]</scope>
    <source>
        <strain evidence="2 3">IFM 0406</strain>
    </source>
</reference>
<sequence>MTAVADLPRIFCAAQQVKAGRKAARFARPMLRLWDGDWNLRGVIAGEVSAEFRWLLNDAGTGTVVLPWDHHLAQWTVDPYGRAKQNVHITCDDRNGSRWDGRLEKAAIKTDDKGVTTIELTFLHSIQELKFIYCWSNPLTPALVQVPREFVLFGPSVWTLKTAVFLQIFRLSSSIWAVPDDPLDVRQWIDLDQSTWPIVVTPTDFLADGSLWTVFGSRWKSFMVAAADTLDMAQLRIVTRRWLAGDPPPWPGAVLRNGCLVVDIIAQDAWSGTAEHGDAFTGLVHTAQVLANDFLEQSSYVLPDPDAPDEYRTPGWLGSLPGVPWVVYRPGAHTGIQSSQFEYWPFTAVQMLTGGHSLSMVNELISVGIQASIDLAAAAVLGEAYGLAAAGQIVDTLLRPFYMDTIAAWMSYKDAGRAYTAGWSHYFEYFEQSPDKAYTLSSVLTLAAALWKTRRRFVHKMTIADGAPFLVGETGKGHFFLGDRIGSTAKGMPPGQIYVERVSELVRAWSRTSAPEWQITIGSNNDDEPMSKALRMLSDVVGDLHDLGVA</sequence>
<evidence type="ECO:0000313" key="3">
    <source>
        <dbReference type="Proteomes" id="UP000076512"/>
    </source>
</evidence>
<dbReference type="STRING" id="455432.AWN90_09275"/>
<dbReference type="RefSeq" id="WP_067579450.1">
    <property type="nucleotide sequence ID" value="NZ_JABMCZ010000002.1"/>
</dbReference>
<dbReference type="Proteomes" id="UP000076512">
    <property type="component" value="Unassembled WGS sequence"/>
</dbReference>
<keyword evidence="3" id="KW-1185">Reference proteome</keyword>
<accession>A0A164H1G3</accession>
<dbReference type="AlphaFoldDB" id="A0A164H1G3"/>
<comment type="caution">
    <text evidence="2">The sequence shown here is derived from an EMBL/GenBank/DDBJ whole genome shotgun (WGS) entry which is preliminary data.</text>
</comment>
<feature type="domain" description="Gp28/Gp37-like" evidence="1">
    <location>
        <begin position="31"/>
        <end position="523"/>
    </location>
</feature>
<dbReference type="EMBL" id="LWGR01000021">
    <property type="protein sequence ID" value="KZM68122.1"/>
    <property type="molecule type" value="Genomic_DNA"/>
</dbReference>
<gene>
    <name evidence="2" type="ORF">AWN90_09275</name>
</gene>
<evidence type="ECO:0000259" key="1">
    <source>
        <dbReference type="Pfam" id="PF14594"/>
    </source>
</evidence>
<dbReference type="InterPro" id="IPR029432">
    <property type="entry name" value="Gp28/Gp37-like_dom"/>
</dbReference>
<dbReference type="OrthoDB" id="4410004at2"/>
<organism evidence="2 3">
    <name type="scientific">Nocardia terpenica</name>
    <dbReference type="NCBI Taxonomy" id="455432"/>
    <lineage>
        <taxon>Bacteria</taxon>
        <taxon>Bacillati</taxon>
        <taxon>Actinomycetota</taxon>
        <taxon>Actinomycetes</taxon>
        <taxon>Mycobacteriales</taxon>
        <taxon>Nocardiaceae</taxon>
        <taxon>Nocardia</taxon>
    </lineage>
</organism>
<evidence type="ECO:0000313" key="2">
    <source>
        <dbReference type="EMBL" id="KZM68122.1"/>
    </source>
</evidence>
<proteinExistence type="predicted"/>
<protein>
    <recommendedName>
        <fullName evidence="1">Gp28/Gp37-like domain-containing protein</fullName>
    </recommendedName>
</protein>
<dbReference type="Pfam" id="PF14594">
    <property type="entry name" value="Sipho_Gp37"/>
    <property type="match status" value="1"/>
</dbReference>